<dbReference type="InterPro" id="IPR050469">
    <property type="entry name" value="Diguanylate_Cyclase"/>
</dbReference>
<sequence length="304" mass="33805">MNILVVDDDRFIREIINAVIKDAQHNPILADSAAAALPILDKGGIDLVLTDVEMPGQSGFELAREIRRRFPDQWFPIIFLSGQNDDKHYEEGIAAGGDDYLTKPVNPIVLKAKILAMGRIANMKKALDAANSRLEKLSSQDPLTQISNRRDLEHNLLKEWRRSQRNNLELAVIMLDIDFFKPYNDNYGHQQGDNCLKAVAKILKQCLNRSHDLVARYGGEEFAIILPDTDSSGAQLVAENILAALKQAHMPHEHSAAADYITASIGICTTATPADTPTALIKFADQALYSAKEQGRNRYQIYGQ</sequence>
<dbReference type="InterPro" id="IPR029787">
    <property type="entry name" value="Nucleotide_cyclase"/>
</dbReference>
<dbReference type="SUPFAM" id="SSF55073">
    <property type="entry name" value="Nucleotide cyclase"/>
    <property type="match status" value="1"/>
</dbReference>
<dbReference type="InterPro" id="IPR043128">
    <property type="entry name" value="Rev_trsase/Diguanyl_cyclase"/>
</dbReference>
<dbReference type="CDD" id="cd01949">
    <property type="entry name" value="GGDEF"/>
    <property type="match status" value="1"/>
</dbReference>
<dbReference type="GO" id="GO:0005886">
    <property type="term" value="C:plasma membrane"/>
    <property type="evidence" value="ECO:0007669"/>
    <property type="project" value="TreeGrafter"/>
</dbReference>
<dbReference type="PROSITE" id="PS50110">
    <property type="entry name" value="RESPONSE_REGULATORY"/>
    <property type="match status" value="1"/>
</dbReference>
<evidence type="ECO:0000256" key="4">
    <source>
        <dbReference type="PROSITE-ProRule" id="PRU00169"/>
    </source>
</evidence>
<dbReference type="FunFam" id="3.30.70.270:FF:000001">
    <property type="entry name" value="Diguanylate cyclase domain protein"/>
    <property type="match status" value="1"/>
</dbReference>
<comment type="catalytic activity">
    <reaction evidence="3">
        <text>2 GTP = 3',3'-c-di-GMP + 2 diphosphate</text>
        <dbReference type="Rhea" id="RHEA:24898"/>
        <dbReference type="ChEBI" id="CHEBI:33019"/>
        <dbReference type="ChEBI" id="CHEBI:37565"/>
        <dbReference type="ChEBI" id="CHEBI:58805"/>
        <dbReference type="EC" id="2.7.7.65"/>
    </reaction>
</comment>
<dbReference type="Proteomes" id="UP000243469">
    <property type="component" value="Unassembled WGS sequence"/>
</dbReference>
<feature type="domain" description="Response regulatory" evidence="5">
    <location>
        <begin position="2"/>
        <end position="118"/>
    </location>
</feature>
<accession>A0A2G6JNM3</accession>
<dbReference type="InterPro" id="IPR011006">
    <property type="entry name" value="CheY-like_superfamily"/>
</dbReference>
<dbReference type="GO" id="GO:1902201">
    <property type="term" value="P:negative regulation of bacterial-type flagellum-dependent cell motility"/>
    <property type="evidence" value="ECO:0007669"/>
    <property type="project" value="TreeGrafter"/>
</dbReference>
<dbReference type="GO" id="GO:0043709">
    <property type="term" value="P:cell adhesion involved in single-species biofilm formation"/>
    <property type="evidence" value="ECO:0007669"/>
    <property type="project" value="TreeGrafter"/>
</dbReference>
<evidence type="ECO:0000313" key="7">
    <source>
        <dbReference type="EMBL" id="PIE25003.1"/>
    </source>
</evidence>
<evidence type="ECO:0000259" key="6">
    <source>
        <dbReference type="PROSITE" id="PS50887"/>
    </source>
</evidence>
<dbReference type="InterPro" id="IPR001789">
    <property type="entry name" value="Sig_transdc_resp-reg_receiver"/>
</dbReference>
<comment type="cofactor">
    <cofactor evidence="1">
        <name>Mg(2+)</name>
        <dbReference type="ChEBI" id="CHEBI:18420"/>
    </cofactor>
</comment>
<name>A0A2G6JNM3_NEPCE</name>
<dbReference type="Gene3D" id="3.30.70.270">
    <property type="match status" value="1"/>
</dbReference>
<dbReference type="EMBL" id="PDSH01000014">
    <property type="protein sequence ID" value="PIE25003.1"/>
    <property type="molecule type" value="Genomic_DNA"/>
</dbReference>
<evidence type="ECO:0000256" key="3">
    <source>
        <dbReference type="ARBA" id="ARBA00034247"/>
    </source>
</evidence>
<feature type="modified residue" description="4-aspartylphosphate" evidence="4">
    <location>
        <position position="51"/>
    </location>
</feature>
<reference evidence="7 8" key="1">
    <citation type="submission" date="2017-10" db="EMBL/GenBank/DDBJ databases">
        <title>Novel microbial diversity and functional potential in the marine mammal oral microbiome.</title>
        <authorList>
            <person name="Dudek N.K."/>
            <person name="Sun C.L."/>
            <person name="Burstein D."/>
            <person name="Kantor R.S."/>
            <person name="Aliaga Goltsman D.S."/>
            <person name="Bik E.M."/>
            <person name="Thomas B.C."/>
            <person name="Banfield J.F."/>
            <person name="Relman D.A."/>
        </authorList>
    </citation>
    <scope>NUCLEOTIDE SEQUENCE [LARGE SCALE GENOMIC DNA]</scope>
    <source>
        <strain evidence="7">DOLJORAL78_47_21</strain>
    </source>
</reference>
<evidence type="ECO:0000259" key="5">
    <source>
        <dbReference type="PROSITE" id="PS50110"/>
    </source>
</evidence>
<dbReference type="Pfam" id="PF00072">
    <property type="entry name" value="Response_reg"/>
    <property type="match status" value="1"/>
</dbReference>
<organism evidence="7 8">
    <name type="scientific">Neptuniibacter caesariensis</name>
    <dbReference type="NCBI Taxonomy" id="207954"/>
    <lineage>
        <taxon>Bacteria</taxon>
        <taxon>Pseudomonadati</taxon>
        <taxon>Pseudomonadota</taxon>
        <taxon>Gammaproteobacteria</taxon>
        <taxon>Oceanospirillales</taxon>
        <taxon>Oceanospirillaceae</taxon>
        <taxon>Neptuniibacter</taxon>
    </lineage>
</organism>
<gene>
    <name evidence="7" type="ORF">CSA60_02435</name>
</gene>
<dbReference type="PANTHER" id="PTHR45138">
    <property type="entry name" value="REGULATORY COMPONENTS OF SENSORY TRANSDUCTION SYSTEM"/>
    <property type="match status" value="1"/>
</dbReference>
<dbReference type="GO" id="GO:0052621">
    <property type="term" value="F:diguanylate cyclase activity"/>
    <property type="evidence" value="ECO:0007669"/>
    <property type="project" value="UniProtKB-EC"/>
</dbReference>
<feature type="domain" description="GGDEF" evidence="6">
    <location>
        <begin position="168"/>
        <end position="304"/>
    </location>
</feature>
<comment type="caution">
    <text evidence="7">The sequence shown here is derived from an EMBL/GenBank/DDBJ whole genome shotgun (WGS) entry which is preliminary data.</text>
</comment>
<keyword evidence="4" id="KW-0597">Phosphoprotein</keyword>
<dbReference type="STRING" id="207954.MED92_07901"/>
<evidence type="ECO:0000256" key="1">
    <source>
        <dbReference type="ARBA" id="ARBA00001946"/>
    </source>
</evidence>
<dbReference type="Pfam" id="PF00990">
    <property type="entry name" value="GGDEF"/>
    <property type="match status" value="1"/>
</dbReference>
<dbReference type="SMART" id="SM00448">
    <property type="entry name" value="REC"/>
    <property type="match status" value="1"/>
</dbReference>
<dbReference type="PANTHER" id="PTHR45138:SF9">
    <property type="entry name" value="DIGUANYLATE CYCLASE DGCM-RELATED"/>
    <property type="match status" value="1"/>
</dbReference>
<dbReference type="SUPFAM" id="SSF52172">
    <property type="entry name" value="CheY-like"/>
    <property type="match status" value="1"/>
</dbReference>
<dbReference type="GO" id="GO:0000160">
    <property type="term" value="P:phosphorelay signal transduction system"/>
    <property type="evidence" value="ECO:0007669"/>
    <property type="project" value="InterPro"/>
</dbReference>
<dbReference type="AlphaFoldDB" id="A0A2G6JNM3"/>
<evidence type="ECO:0000313" key="8">
    <source>
        <dbReference type="Proteomes" id="UP000243469"/>
    </source>
</evidence>
<dbReference type="Gene3D" id="3.40.50.2300">
    <property type="match status" value="1"/>
</dbReference>
<proteinExistence type="predicted"/>
<evidence type="ECO:0000256" key="2">
    <source>
        <dbReference type="ARBA" id="ARBA00012528"/>
    </source>
</evidence>
<dbReference type="PROSITE" id="PS50887">
    <property type="entry name" value="GGDEF"/>
    <property type="match status" value="1"/>
</dbReference>
<dbReference type="InterPro" id="IPR000160">
    <property type="entry name" value="GGDEF_dom"/>
</dbReference>
<protein>
    <recommendedName>
        <fullName evidence="2">diguanylate cyclase</fullName>
        <ecNumber evidence="2">2.7.7.65</ecNumber>
    </recommendedName>
</protein>
<dbReference type="EC" id="2.7.7.65" evidence="2"/>
<dbReference type="SMART" id="SM00267">
    <property type="entry name" value="GGDEF"/>
    <property type="match status" value="1"/>
</dbReference>
<dbReference type="CDD" id="cd00156">
    <property type="entry name" value="REC"/>
    <property type="match status" value="1"/>
</dbReference>
<dbReference type="NCBIfam" id="TIGR00254">
    <property type="entry name" value="GGDEF"/>
    <property type="match status" value="1"/>
</dbReference>